<dbReference type="SMART" id="SM00052">
    <property type="entry name" value="EAL"/>
    <property type="match status" value="1"/>
</dbReference>
<organism evidence="12 13">
    <name type="scientific">Kluyvera intermedia</name>
    <name type="common">Enterobacter intermedius</name>
    <dbReference type="NCBI Taxonomy" id="61648"/>
    <lineage>
        <taxon>Bacteria</taxon>
        <taxon>Pseudomonadati</taxon>
        <taxon>Pseudomonadota</taxon>
        <taxon>Gammaproteobacteria</taxon>
        <taxon>Enterobacterales</taxon>
        <taxon>Enterobacteriaceae</taxon>
        <taxon>Kluyvera</taxon>
    </lineage>
</organism>
<sequence>MTNRRLVSLITGILLFAVLLPVALSVWLAHRQAEESFMNELNTFSALVKMRADRVVSQGKTALRQLETYDGISCSQDHLLAMRRISYTFRYVQEVIYLEGTVPLCSSLERNSSSAPFPAPQRVTKDGFRAWLTSHNDLGLTRAMVGLGTRRYIVITDPLSFIDVLSRGPWPINIALVGTNSGRVIASSRTLDPDMLKQIDLHTPTQKLIGGEAWNTLQEPELGVTIITWASLTPLKESWHRLLIIWVPVGLLLSLVLAFFLLRMLRRLESPQHRMQDAIRAREIEMFYQPIVTLADGKIVGAEALARWRQADGSFLAPDTFIPLAEQTGLMPQLTKVIIEKVFEDMGPWLQKNPDLHVSINLEPSDLLTLTLPAQLQQLSNDWHISPSQIALEVTEHGFADPTTCMPTITALRAAGHAIYIDDFGTGYSSLSYLQNLDVDIIKIDKSFVDALEYKNMTTHIIEMAKALKLAMVAEGIETEGQLKWLSEHGVQYGQGWLYSKALPKDAFLCWAESNRSIS</sequence>
<dbReference type="Proteomes" id="UP000867740">
    <property type="component" value="Unassembled WGS sequence"/>
</dbReference>
<evidence type="ECO:0000259" key="11">
    <source>
        <dbReference type="PROSITE" id="PS50883"/>
    </source>
</evidence>
<keyword evidence="6" id="KW-0378">Hydrolase</keyword>
<evidence type="ECO:0000256" key="5">
    <source>
        <dbReference type="ARBA" id="ARBA00022692"/>
    </source>
</evidence>
<evidence type="ECO:0000256" key="8">
    <source>
        <dbReference type="ARBA" id="ARBA00023136"/>
    </source>
</evidence>
<proteinExistence type="predicted"/>
<dbReference type="GO" id="GO:0005886">
    <property type="term" value="C:plasma membrane"/>
    <property type="evidence" value="ECO:0007669"/>
    <property type="project" value="UniProtKB-SubCell"/>
</dbReference>
<dbReference type="InterPro" id="IPR024744">
    <property type="entry name" value="CSS-motif_dom"/>
</dbReference>
<keyword evidence="8 10" id="KW-0472">Membrane</keyword>
<feature type="domain" description="EAL" evidence="11">
    <location>
        <begin position="268"/>
        <end position="516"/>
    </location>
</feature>
<protein>
    <recommendedName>
        <fullName evidence="2">cyclic-guanylate-specific phosphodiesterase</fullName>
        <ecNumber evidence="2">3.1.4.52</ecNumber>
    </recommendedName>
</protein>
<evidence type="ECO:0000256" key="4">
    <source>
        <dbReference type="ARBA" id="ARBA00022636"/>
    </source>
</evidence>
<dbReference type="CDD" id="cd01948">
    <property type="entry name" value="EAL"/>
    <property type="match status" value="1"/>
</dbReference>
<keyword evidence="7 10" id="KW-1133">Transmembrane helix</keyword>
<accession>A0A9P3TC79</accession>
<evidence type="ECO:0000256" key="1">
    <source>
        <dbReference type="ARBA" id="ARBA00004651"/>
    </source>
</evidence>
<evidence type="ECO:0000256" key="3">
    <source>
        <dbReference type="ARBA" id="ARBA00022475"/>
    </source>
</evidence>
<evidence type="ECO:0000256" key="9">
    <source>
        <dbReference type="ARBA" id="ARBA00034290"/>
    </source>
</evidence>
<feature type="transmembrane region" description="Helical" evidence="10">
    <location>
        <begin position="243"/>
        <end position="265"/>
    </location>
</feature>
<dbReference type="InterPro" id="IPR035919">
    <property type="entry name" value="EAL_sf"/>
</dbReference>
<dbReference type="SUPFAM" id="SSF141868">
    <property type="entry name" value="EAL domain-like"/>
    <property type="match status" value="1"/>
</dbReference>
<keyword evidence="5 10" id="KW-0812">Transmembrane</keyword>
<evidence type="ECO:0000256" key="2">
    <source>
        <dbReference type="ARBA" id="ARBA00012282"/>
    </source>
</evidence>
<dbReference type="Pfam" id="PF00563">
    <property type="entry name" value="EAL"/>
    <property type="match status" value="1"/>
</dbReference>
<evidence type="ECO:0000313" key="12">
    <source>
        <dbReference type="EMBL" id="HAT3582630.1"/>
    </source>
</evidence>
<dbReference type="InterPro" id="IPR050706">
    <property type="entry name" value="Cyclic-di-GMP_PDE-like"/>
</dbReference>
<dbReference type="GO" id="GO:0071111">
    <property type="term" value="F:cyclic-guanylate-specific phosphodiesterase activity"/>
    <property type="evidence" value="ECO:0007669"/>
    <property type="project" value="UniProtKB-EC"/>
</dbReference>
<dbReference type="Pfam" id="PF12792">
    <property type="entry name" value="CSS-motif"/>
    <property type="match status" value="1"/>
</dbReference>
<evidence type="ECO:0000313" key="13">
    <source>
        <dbReference type="Proteomes" id="UP000867740"/>
    </source>
</evidence>
<dbReference type="PANTHER" id="PTHR33121">
    <property type="entry name" value="CYCLIC DI-GMP PHOSPHODIESTERASE PDEF"/>
    <property type="match status" value="1"/>
</dbReference>
<dbReference type="Gene3D" id="3.20.20.450">
    <property type="entry name" value="EAL domain"/>
    <property type="match status" value="1"/>
</dbReference>
<comment type="catalytic activity">
    <reaction evidence="9">
        <text>3',3'-c-di-GMP + H2O = 5'-phosphoguanylyl(3'-&gt;5')guanosine + H(+)</text>
        <dbReference type="Rhea" id="RHEA:24902"/>
        <dbReference type="ChEBI" id="CHEBI:15377"/>
        <dbReference type="ChEBI" id="CHEBI:15378"/>
        <dbReference type="ChEBI" id="CHEBI:58754"/>
        <dbReference type="ChEBI" id="CHEBI:58805"/>
        <dbReference type="EC" id="3.1.4.52"/>
    </reaction>
</comment>
<evidence type="ECO:0000256" key="10">
    <source>
        <dbReference type="SAM" id="Phobius"/>
    </source>
</evidence>
<dbReference type="InterPro" id="IPR001633">
    <property type="entry name" value="EAL_dom"/>
</dbReference>
<keyword evidence="4" id="KW-0973">c-di-GMP</keyword>
<keyword evidence="3" id="KW-1003">Cell membrane</keyword>
<gene>
    <name evidence="12" type="ORF">I8531_002951</name>
</gene>
<name>A0A9P3TC79_KLUIN</name>
<comment type="subcellular location">
    <subcellularLocation>
        <location evidence="1">Cell membrane</location>
        <topology evidence="1">Multi-pass membrane protein</topology>
    </subcellularLocation>
</comment>
<reference evidence="12" key="2">
    <citation type="submission" date="2020-10" db="EMBL/GenBank/DDBJ databases">
        <authorList>
            <consortium name="NCBI Pathogen Detection Project"/>
        </authorList>
    </citation>
    <scope>NUCLEOTIDE SEQUENCE</scope>
    <source>
        <strain evidence="12">CAVp300</strain>
    </source>
</reference>
<reference evidence="12" key="1">
    <citation type="journal article" date="2018" name="Genome Biol.">
        <title>SKESA: strategic k-mer extension for scrupulous assemblies.</title>
        <authorList>
            <person name="Souvorov A."/>
            <person name="Agarwala R."/>
            <person name="Lipman D.J."/>
        </authorList>
    </citation>
    <scope>NUCLEOTIDE SEQUENCE</scope>
    <source>
        <strain evidence="12">CAVp300</strain>
    </source>
</reference>
<dbReference type="PANTHER" id="PTHR33121:SF81">
    <property type="entry name" value="CYCLIC DI-GMP PHOSPHODIESTERASE PDEB-RELATED"/>
    <property type="match status" value="1"/>
</dbReference>
<evidence type="ECO:0000256" key="7">
    <source>
        <dbReference type="ARBA" id="ARBA00022989"/>
    </source>
</evidence>
<dbReference type="RefSeq" id="WP_047371559.1">
    <property type="nucleotide sequence ID" value="NZ_CABMNU010000005.1"/>
</dbReference>
<dbReference type="EC" id="3.1.4.52" evidence="2"/>
<comment type="caution">
    <text evidence="12">The sequence shown here is derived from an EMBL/GenBank/DDBJ whole genome shotgun (WGS) entry which is preliminary data.</text>
</comment>
<dbReference type="AlphaFoldDB" id="A0A9P3TC79"/>
<evidence type="ECO:0000256" key="6">
    <source>
        <dbReference type="ARBA" id="ARBA00022801"/>
    </source>
</evidence>
<dbReference type="PROSITE" id="PS50883">
    <property type="entry name" value="EAL"/>
    <property type="match status" value="1"/>
</dbReference>
<dbReference type="EMBL" id="DACSUM010000023">
    <property type="protein sequence ID" value="HAT3582630.1"/>
    <property type="molecule type" value="Genomic_DNA"/>
</dbReference>